<dbReference type="AlphaFoldDB" id="A0A3P7SA47"/>
<keyword evidence="1" id="KW-1133">Transmembrane helix</keyword>
<gene>
    <name evidence="2" type="ORF">PATL70BA_2852</name>
</gene>
<evidence type="ECO:0000313" key="3">
    <source>
        <dbReference type="Proteomes" id="UP000279029"/>
    </source>
</evidence>
<reference evidence="2 3" key="1">
    <citation type="submission" date="2018-09" db="EMBL/GenBank/DDBJ databases">
        <authorList>
            <person name="Postec A."/>
        </authorList>
    </citation>
    <scope>NUCLEOTIDE SEQUENCE [LARGE SCALE GENOMIC DNA]</scope>
    <source>
        <strain evidence="2">70B-A</strain>
    </source>
</reference>
<feature type="transmembrane region" description="Helical" evidence="1">
    <location>
        <begin position="12"/>
        <end position="31"/>
    </location>
</feature>
<sequence>MKRGSITIEACIVVPIVLLVLGVLVMTSLYLHDIIILRSVNTLRGDQQVITGEAYEEEEDWILFAIKGNHKSQHTSKMWHDRYVNRIQENEKTSLLGITYELDDERSFKAIRPKAYVRMLDFMDDATDKIGYTKALKDQVDQQVTNFIDTLTN</sequence>
<organism evidence="2 3">
    <name type="scientific">Petrocella atlantisensis</name>
    <dbReference type="NCBI Taxonomy" id="2173034"/>
    <lineage>
        <taxon>Bacteria</taxon>
        <taxon>Bacillati</taxon>
        <taxon>Bacillota</taxon>
        <taxon>Clostridia</taxon>
        <taxon>Lachnospirales</taxon>
        <taxon>Vallitaleaceae</taxon>
        <taxon>Petrocella</taxon>
    </lineage>
</organism>
<keyword evidence="3" id="KW-1185">Reference proteome</keyword>
<accession>A0A3P7SA47</accession>
<protein>
    <recommendedName>
        <fullName evidence="4">Pilus assembly protein</fullName>
    </recommendedName>
</protein>
<evidence type="ECO:0000256" key="1">
    <source>
        <dbReference type="SAM" id="Phobius"/>
    </source>
</evidence>
<dbReference type="KEGG" id="cbar:PATL70BA_2852"/>
<dbReference type="RefSeq" id="WP_125137846.1">
    <property type="nucleotide sequence ID" value="NZ_LR130778.1"/>
</dbReference>
<keyword evidence="1" id="KW-0472">Membrane</keyword>
<evidence type="ECO:0000313" key="2">
    <source>
        <dbReference type="EMBL" id="VDN48759.1"/>
    </source>
</evidence>
<dbReference type="Proteomes" id="UP000279029">
    <property type="component" value="Chromosome"/>
</dbReference>
<proteinExistence type="predicted"/>
<evidence type="ECO:0008006" key="4">
    <source>
        <dbReference type="Google" id="ProtNLM"/>
    </source>
</evidence>
<dbReference type="EMBL" id="LR130778">
    <property type="protein sequence ID" value="VDN48759.1"/>
    <property type="molecule type" value="Genomic_DNA"/>
</dbReference>
<keyword evidence="1" id="KW-0812">Transmembrane</keyword>
<name>A0A3P7SA47_9FIRM</name>